<dbReference type="Pfam" id="PF13639">
    <property type="entry name" value="zf-RING_2"/>
    <property type="match status" value="1"/>
</dbReference>
<evidence type="ECO:0008006" key="10">
    <source>
        <dbReference type="Google" id="ProtNLM"/>
    </source>
</evidence>
<reference evidence="8" key="1">
    <citation type="submission" date="2021-02" db="EMBL/GenBank/DDBJ databases">
        <authorList>
            <person name="Nieuwenhuis M."/>
            <person name="Van De Peppel L.J.J."/>
        </authorList>
    </citation>
    <scope>NUCLEOTIDE SEQUENCE</scope>
    <source>
        <strain evidence="8">D49</strain>
    </source>
</reference>
<feature type="region of interest" description="Disordered" evidence="5">
    <location>
        <begin position="115"/>
        <end position="136"/>
    </location>
</feature>
<dbReference type="SMART" id="SM00355">
    <property type="entry name" value="ZnF_C2H2"/>
    <property type="match status" value="3"/>
</dbReference>
<dbReference type="InterPro" id="IPR013083">
    <property type="entry name" value="Znf_RING/FYVE/PHD"/>
</dbReference>
<keyword evidence="2 4" id="KW-0863">Zinc-finger</keyword>
<evidence type="ECO:0000256" key="1">
    <source>
        <dbReference type="ARBA" id="ARBA00022723"/>
    </source>
</evidence>
<evidence type="ECO:0000256" key="3">
    <source>
        <dbReference type="ARBA" id="ARBA00022833"/>
    </source>
</evidence>
<dbReference type="PROSITE" id="PS50157">
    <property type="entry name" value="ZINC_FINGER_C2H2_2"/>
    <property type="match status" value="1"/>
</dbReference>
<sequence length="233" mass="26344">MSDAEYSTESYCALCDMYFPSIKDRAEHVADALNHPRCHQCVRRFLNGNALRNHFTYSRYHHYCALCDVSFETAAGLRMHIEHSAVHTDDSDDEDDGESSTPILVEGQEDYLGALTYPDEDSDDGGEYSDDDDSWENFDECDFEDEEELGDVTYDDVRIREEEGEEEENVDGIPADKFTCPICQLSPNTVCSTSCGHLFCAQCIRLAYDIQNSCPVCDEAGSVEQLRKLYISV</sequence>
<keyword evidence="9" id="KW-1185">Reference proteome</keyword>
<dbReference type="PROSITE" id="PS50089">
    <property type="entry name" value="ZF_RING_2"/>
    <property type="match status" value="1"/>
</dbReference>
<accession>A0A9P7KJC7</accession>
<dbReference type="OrthoDB" id="6270329at2759"/>
<dbReference type="GO" id="GO:0006511">
    <property type="term" value="P:ubiquitin-dependent protein catabolic process"/>
    <property type="evidence" value="ECO:0007669"/>
    <property type="project" value="TreeGrafter"/>
</dbReference>
<dbReference type="Gene3D" id="3.30.40.10">
    <property type="entry name" value="Zinc/RING finger domain, C3HC4 (zinc finger)"/>
    <property type="match status" value="1"/>
</dbReference>
<dbReference type="Proteomes" id="UP000717328">
    <property type="component" value="Unassembled WGS sequence"/>
</dbReference>
<keyword evidence="3" id="KW-0862">Zinc</keyword>
<organism evidence="8 9">
    <name type="scientific">Sphagnurus paluster</name>
    <dbReference type="NCBI Taxonomy" id="117069"/>
    <lineage>
        <taxon>Eukaryota</taxon>
        <taxon>Fungi</taxon>
        <taxon>Dikarya</taxon>
        <taxon>Basidiomycota</taxon>
        <taxon>Agaricomycotina</taxon>
        <taxon>Agaricomycetes</taxon>
        <taxon>Agaricomycetidae</taxon>
        <taxon>Agaricales</taxon>
        <taxon>Tricholomatineae</taxon>
        <taxon>Lyophyllaceae</taxon>
        <taxon>Sphagnurus</taxon>
    </lineage>
</organism>
<dbReference type="PANTHER" id="PTHR47094">
    <property type="entry name" value="ELFLESS, ISOFORM B"/>
    <property type="match status" value="1"/>
</dbReference>
<dbReference type="GO" id="GO:0032183">
    <property type="term" value="F:SUMO binding"/>
    <property type="evidence" value="ECO:0007669"/>
    <property type="project" value="TreeGrafter"/>
</dbReference>
<dbReference type="PANTHER" id="PTHR47094:SF1">
    <property type="entry name" value="RING-TYPE E3 UBIQUITIN TRANSFERASE"/>
    <property type="match status" value="1"/>
</dbReference>
<dbReference type="SUPFAM" id="SSF57850">
    <property type="entry name" value="RING/U-box"/>
    <property type="match status" value="1"/>
</dbReference>
<feature type="domain" description="C2H2-type" evidence="7">
    <location>
        <begin position="62"/>
        <end position="92"/>
    </location>
</feature>
<dbReference type="InterPro" id="IPR017907">
    <property type="entry name" value="Znf_RING_CS"/>
</dbReference>
<protein>
    <recommendedName>
        <fullName evidence="10">RING-type domain-containing protein</fullName>
    </recommendedName>
</protein>
<evidence type="ECO:0000313" key="9">
    <source>
        <dbReference type="Proteomes" id="UP000717328"/>
    </source>
</evidence>
<dbReference type="EMBL" id="JABCKI010000122">
    <property type="protein sequence ID" value="KAG5652498.1"/>
    <property type="molecule type" value="Genomic_DNA"/>
</dbReference>
<dbReference type="SMART" id="SM00184">
    <property type="entry name" value="RING"/>
    <property type="match status" value="1"/>
</dbReference>
<evidence type="ECO:0000313" key="8">
    <source>
        <dbReference type="EMBL" id="KAG5652498.1"/>
    </source>
</evidence>
<feature type="domain" description="RING-type" evidence="6">
    <location>
        <begin position="180"/>
        <end position="218"/>
    </location>
</feature>
<dbReference type="GO" id="GO:0008270">
    <property type="term" value="F:zinc ion binding"/>
    <property type="evidence" value="ECO:0007669"/>
    <property type="project" value="UniProtKB-KW"/>
</dbReference>
<evidence type="ECO:0000256" key="4">
    <source>
        <dbReference type="PROSITE-ProRule" id="PRU00042"/>
    </source>
</evidence>
<dbReference type="InterPro" id="IPR001841">
    <property type="entry name" value="Znf_RING"/>
</dbReference>
<dbReference type="AlphaFoldDB" id="A0A9P7KJC7"/>
<dbReference type="InterPro" id="IPR049627">
    <property type="entry name" value="SLX8"/>
</dbReference>
<evidence type="ECO:0000259" key="6">
    <source>
        <dbReference type="PROSITE" id="PS50089"/>
    </source>
</evidence>
<comment type="caution">
    <text evidence="8">The sequence shown here is derived from an EMBL/GenBank/DDBJ whole genome shotgun (WGS) entry which is preliminary data.</text>
</comment>
<gene>
    <name evidence="8" type="ORF">H0H81_004810</name>
</gene>
<reference evidence="8" key="2">
    <citation type="submission" date="2021-10" db="EMBL/GenBank/DDBJ databases">
        <title>Phylogenomics reveals ancestral predisposition of the termite-cultivated fungus Termitomyces towards a domesticated lifestyle.</title>
        <authorList>
            <person name="Auxier B."/>
            <person name="Grum-Grzhimaylo A."/>
            <person name="Cardenas M.E."/>
            <person name="Lodge J.D."/>
            <person name="Laessoe T."/>
            <person name="Pedersen O."/>
            <person name="Smith M.E."/>
            <person name="Kuyper T.W."/>
            <person name="Franco-Molano E.A."/>
            <person name="Baroni T.J."/>
            <person name="Aanen D.K."/>
        </authorList>
    </citation>
    <scope>NUCLEOTIDE SEQUENCE</scope>
    <source>
        <strain evidence="8">D49</strain>
    </source>
</reference>
<name>A0A9P7KJC7_9AGAR</name>
<evidence type="ECO:0000256" key="5">
    <source>
        <dbReference type="SAM" id="MobiDB-lite"/>
    </source>
</evidence>
<dbReference type="GO" id="GO:0061630">
    <property type="term" value="F:ubiquitin protein ligase activity"/>
    <property type="evidence" value="ECO:0007669"/>
    <property type="project" value="InterPro"/>
</dbReference>
<dbReference type="InterPro" id="IPR013087">
    <property type="entry name" value="Znf_C2H2_type"/>
</dbReference>
<dbReference type="GO" id="GO:0140082">
    <property type="term" value="F:SUMO-ubiquitin ligase activity"/>
    <property type="evidence" value="ECO:0007669"/>
    <property type="project" value="TreeGrafter"/>
</dbReference>
<dbReference type="GO" id="GO:0033768">
    <property type="term" value="C:SUMO-targeted ubiquitin ligase complex"/>
    <property type="evidence" value="ECO:0007669"/>
    <property type="project" value="TreeGrafter"/>
</dbReference>
<keyword evidence="1" id="KW-0479">Metal-binding</keyword>
<dbReference type="PROSITE" id="PS00518">
    <property type="entry name" value="ZF_RING_1"/>
    <property type="match status" value="1"/>
</dbReference>
<evidence type="ECO:0000256" key="2">
    <source>
        <dbReference type="ARBA" id="ARBA00022771"/>
    </source>
</evidence>
<feature type="compositionally biased region" description="Acidic residues" evidence="5">
    <location>
        <begin position="118"/>
        <end position="136"/>
    </location>
</feature>
<proteinExistence type="predicted"/>
<evidence type="ECO:0000259" key="7">
    <source>
        <dbReference type="PROSITE" id="PS50157"/>
    </source>
</evidence>
<dbReference type="Pfam" id="PF12874">
    <property type="entry name" value="zf-met"/>
    <property type="match status" value="1"/>
</dbReference>